<keyword evidence="3" id="KW-1185">Reference proteome</keyword>
<evidence type="ECO:0000313" key="3">
    <source>
        <dbReference type="Proteomes" id="UP000610594"/>
    </source>
</evidence>
<reference evidence="2 3" key="1">
    <citation type="submission" date="2019-10" db="EMBL/GenBank/DDBJ databases">
        <title>Taxonomy of Antarctic Massilia spp.: description of Massilia rubra sp. nov., Massilia aquatica sp. nov., Massilia mucilaginosa sp. nov., Massilia frigida sp. nov. isolated from streams, lakes and regoliths.</title>
        <authorList>
            <person name="Holochova P."/>
            <person name="Sedlacek I."/>
            <person name="Kralova S."/>
            <person name="Maslanova I."/>
            <person name="Busse H.-J."/>
            <person name="Stankova E."/>
            <person name="Vrbovska V."/>
            <person name="Kovarovic V."/>
            <person name="Bartak M."/>
            <person name="Svec P."/>
            <person name="Pantucek R."/>
        </authorList>
    </citation>
    <scope>NUCLEOTIDE SEQUENCE [LARGE SCALE GENOMIC DNA]</scope>
    <source>
        <strain evidence="2 3">CCM 8694</strain>
    </source>
</reference>
<protein>
    <submittedName>
        <fullName evidence="2">Serine hydrolase</fullName>
    </submittedName>
</protein>
<dbReference type="InterPro" id="IPR050491">
    <property type="entry name" value="AmpC-like"/>
</dbReference>
<proteinExistence type="predicted"/>
<evidence type="ECO:0000313" key="2">
    <source>
        <dbReference type="EMBL" id="NHZ60844.1"/>
    </source>
</evidence>
<dbReference type="PANTHER" id="PTHR46825">
    <property type="entry name" value="D-ALANYL-D-ALANINE-CARBOXYPEPTIDASE/ENDOPEPTIDASE AMPH"/>
    <property type="match status" value="1"/>
</dbReference>
<dbReference type="Pfam" id="PF00144">
    <property type="entry name" value="Beta-lactamase"/>
    <property type="match status" value="1"/>
</dbReference>
<evidence type="ECO:0000259" key="1">
    <source>
        <dbReference type="Pfam" id="PF00144"/>
    </source>
</evidence>
<sequence length="247" mass="27095">MGSAILIKLTDNRWRGADSAAHNPDRTLMTKPYRHQPARCLATLLLAILTIPIQAVHAQENAAALIARIEAPPSAGAGELDALTMPALMARLQVPGVSIAVVKDFKLHWAKAYGVADAQTGRLLDTESRFQAASISKPVTALATMRLARQHRLNLDADINTMITSWQVPRSALTRHQAVTPRSLLSHTSGADDGFGFPGTSRARHCRPWSGFSTASHRRMSARWCLRGRRSRLSNIRAAAWSSCRWH</sequence>
<comment type="caution">
    <text evidence="2">The sequence shown here is derived from an EMBL/GenBank/DDBJ whole genome shotgun (WGS) entry which is preliminary data.</text>
</comment>
<name>A0ABX0MN93_9BURK</name>
<keyword evidence="2" id="KW-0378">Hydrolase</keyword>
<accession>A0ABX0MN93</accession>
<dbReference type="InterPro" id="IPR012338">
    <property type="entry name" value="Beta-lactam/transpept-like"/>
</dbReference>
<dbReference type="SUPFAM" id="SSF56601">
    <property type="entry name" value="beta-lactamase/transpeptidase-like"/>
    <property type="match status" value="1"/>
</dbReference>
<dbReference type="EMBL" id="WHJF01000002">
    <property type="protein sequence ID" value="NHZ60844.1"/>
    <property type="molecule type" value="Genomic_DNA"/>
</dbReference>
<dbReference type="Gene3D" id="3.40.710.10">
    <property type="entry name" value="DD-peptidase/beta-lactamase superfamily"/>
    <property type="match status" value="1"/>
</dbReference>
<feature type="domain" description="Beta-lactamase-related" evidence="1">
    <location>
        <begin position="86"/>
        <end position="203"/>
    </location>
</feature>
<dbReference type="Proteomes" id="UP000610594">
    <property type="component" value="Unassembled WGS sequence"/>
</dbReference>
<gene>
    <name evidence="2" type="ORF">F1735_00720</name>
</gene>
<dbReference type="InterPro" id="IPR001466">
    <property type="entry name" value="Beta-lactam-related"/>
</dbReference>
<organism evidence="2 3">
    <name type="scientific">Massilia genomosp. 1</name>
    <dbReference type="NCBI Taxonomy" id="2609280"/>
    <lineage>
        <taxon>Bacteria</taxon>
        <taxon>Pseudomonadati</taxon>
        <taxon>Pseudomonadota</taxon>
        <taxon>Betaproteobacteria</taxon>
        <taxon>Burkholderiales</taxon>
        <taxon>Oxalobacteraceae</taxon>
        <taxon>Telluria group</taxon>
        <taxon>Massilia</taxon>
    </lineage>
</organism>
<dbReference type="PANTHER" id="PTHR46825:SF9">
    <property type="entry name" value="BETA-LACTAMASE-RELATED DOMAIN-CONTAINING PROTEIN"/>
    <property type="match status" value="1"/>
</dbReference>
<dbReference type="GO" id="GO:0016787">
    <property type="term" value="F:hydrolase activity"/>
    <property type="evidence" value="ECO:0007669"/>
    <property type="project" value="UniProtKB-KW"/>
</dbReference>